<comment type="similarity">
    <text evidence="10">Belongs to the ApbE family.</text>
</comment>
<gene>
    <name evidence="12" type="ORF">DZC73_03335</name>
</gene>
<dbReference type="InterPro" id="IPR003374">
    <property type="entry name" value="ApbE-like_sf"/>
</dbReference>
<reference evidence="12 13" key="1">
    <citation type="submission" date="2018-08" db="EMBL/GenBank/DDBJ databases">
        <authorList>
            <person name="Khan S.A."/>
            <person name="Jeon C.O."/>
            <person name="Chun B.H."/>
            <person name="Jeong S.E."/>
        </authorList>
    </citation>
    <scope>NUCLEOTIDE SEQUENCE [LARGE SCALE GENOMIC DNA]</scope>
    <source>
        <strain evidence="12 13">S-16</strain>
    </source>
</reference>
<dbReference type="SUPFAM" id="SSF143631">
    <property type="entry name" value="ApbE-like"/>
    <property type="match status" value="1"/>
</dbReference>
<accession>A0A3N7JZ77</accession>
<evidence type="ECO:0000256" key="2">
    <source>
        <dbReference type="ARBA" id="ARBA00016337"/>
    </source>
</evidence>
<keyword evidence="6 10" id="KW-0274">FAD</keyword>
<evidence type="ECO:0000256" key="4">
    <source>
        <dbReference type="ARBA" id="ARBA00022679"/>
    </source>
</evidence>
<dbReference type="RefSeq" id="WP_124538762.1">
    <property type="nucleotide sequence ID" value="NZ_QUSW01000001.1"/>
</dbReference>
<dbReference type="EC" id="2.7.1.180" evidence="1 10"/>
<keyword evidence="13" id="KW-1185">Reference proteome</keyword>
<name>A0A3N7JZ77_9BURK</name>
<comment type="caution">
    <text evidence="12">The sequence shown here is derived from an EMBL/GenBank/DDBJ whole genome shotgun (WGS) entry which is preliminary data.</text>
</comment>
<dbReference type="PIRSF" id="PIRSF006268">
    <property type="entry name" value="ApbE"/>
    <property type="match status" value="1"/>
</dbReference>
<keyword evidence="4 10" id="KW-0808">Transferase</keyword>
<dbReference type="PANTHER" id="PTHR30040">
    <property type="entry name" value="THIAMINE BIOSYNTHESIS LIPOPROTEIN APBE"/>
    <property type="match status" value="1"/>
</dbReference>
<dbReference type="InterPro" id="IPR024932">
    <property type="entry name" value="ApbE"/>
</dbReference>
<evidence type="ECO:0000256" key="7">
    <source>
        <dbReference type="ARBA" id="ARBA00022842"/>
    </source>
</evidence>
<evidence type="ECO:0000256" key="1">
    <source>
        <dbReference type="ARBA" id="ARBA00011955"/>
    </source>
</evidence>
<evidence type="ECO:0000256" key="3">
    <source>
        <dbReference type="ARBA" id="ARBA00022630"/>
    </source>
</evidence>
<reference evidence="12 13" key="2">
    <citation type="submission" date="2018-12" db="EMBL/GenBank/DDBJ databases">
        <title>Rhizobacter gummiphilus sp. nov., a rubber-degrading bacterium isolated from the soil of a botanical garden in Japan.</title>
        <authorList>
            <person name="Shunsuke S.S."/>
        </authorList>
    </citation>
    <scope>NUCLEOTIDE SEQUENCE [LARGE SCALE GENOMIC DNA]</scope>
    <source>
        <strain evidence="12 13">S-16</strain>
    </source>
</reference>
<dbReference type="Proteomes" id="UP000267464">
    <property type="component" value="Unassembled WGS sequence"/>
</dbReference>
<proteinExistence type="inferred from homology"/>
<organism evidence="12 13">
    <name type="scientific">Piscinibacter terrae</name>
    <dbReference type="NCBI Taxonomy" id="2496871"/>
    <lineage>
        <taxon>Bacteria</taxon>
        <taxon>Pseudomonadati</taxon>
        <taxon>Pseudomonadota</taxon>
        <taxon>Betaproteobacteria</taxon>
        <taxon>Burkholderiales</taxon>
        <taxon>Sphaerotilaceae</taxon>
        <taxon>Piscinibacter</taxon>
    </lineage>
</organism>
<comment type="cofactor">
    <cofactor evidence="11">
        <name>Mg(2+)</name>
        <dbReference type="ChEBI" id="CHEBI:18420"/>
    </cofactor>
    <cofactor evidence="11">
        <name>Mn(2+)</name>
        <dbReference type="ChEBI" id="CHEBI:29035"/>
    </cofactor>
    <text evidence="11">Magnesium. Can also use manganese.</text>
</comment>
<dbReference type="Gene3D" id="3.10.520.10">
    <property type="entry name" value="ApbE-like domains"/>
    <property type="match status" value="1"/>
</dbReference>
<keyword evidence="3 10" id="KW-0285">Flavoprotein</keyword>
<evidence type="ECO:0000256" key="9">
    <source>
        <dbReference type="ARBA" id="ARBA00048540"/>
    </source>
</evidence>
<evidence type="ECO:0000313" key="12">
    <source>
        <dbReference type="EMBL" id="RQP26089.1"/>
    </source>
</evidence>
<dbReference type="PANTHER" id="PTHR30040:SF2">
    <property type="entry name" value="FAD:PROTEIN FMN TRANSFERASE"/>
    <property type="match status" value="1"/>
</dbReference>
<feature type="binding site" evidence="11">
    <location>
        <position position="295"/>
    </location>
    <ligand>
        <name>Mg(2+)</name>
        <dbReference type="ChEBI" id="CHEBI:18420"/>
    </ligand>
</feature>
<evidence type="ECO:0000256" key="8">
    <source>
        <dbReference type="ARBA" id="ARBA00031306"/>
    </source>
</evidence>
<evidence type="ECO:0000256" key="10">
    <source>
        <dbReference type="PIRNR" id="PIRNR006268"/>
    </source>
</evidence>
<evidence type="ECO:0000256" key="5">
    <source>
        <dbReference type="ARBA" id="ARBA00022723"/>
    </source>
</evidence>
<dbReference type="Pfam" id="PF02424">
    <property type="entry name" value="ApbE"/>
    <property type="match status" value="1"/>
</dbReference>
<dbReference type="GO" id="GO:0046872">
    <property type="term" value="F:metal ion binding"/>
    <property type="evidence" value="ECO:0007669"/>
    <property type="project" value="UniProtKB-UniRule"/>
</dbReference>
<dbReference type="EMBL" id="QUSW01000001">
    <property type="protein sequence ID" value="RQP26089.1"/>
    <property type="molecule type" value="Genomic_DNA"/>
</dbReference>
<evidence type="ECO:0000313" key="13">
    <source>
        <dbReference type="Proteomes" id="UP000267464"/>
    </source>
</evidence>
<sequence length="338" mass="36252">MRRVLVPARLSHRDPPFGGEVHALEGRSMGTTWSVKVVLPDPAMLAGVRAGIDDGLALVVRQMSTWEPDSDLSRFNHAAPGSWCRLPGECFHVLQQALQTARDSGGAYDPTTGTLVNLWGFGPTGRHGETGFRIPTASKLEEARRHTGWQRITLDPVSQRAFQPGGICLDLSAIAKGYAVDHVSRSLLLRGLADHLVEIGGELMGSGLKPDGQPWWVSLEQPLSHVAGAPGLPDNLVALHGLAVATSGDYRRFFTHEGSAHPHTIDPRTGRPITHGLASVCVLHAQCMLADAQSTALSVMGLDEGLAWANQHGVAALFVQRVNSGFEERMSNAFAALL</sequence>
<dbReference type="AlphaFoldDB" id="A0A3N7JZ77"/>
<dbReference type="GO" id="GO:0016740">
    <property type="term" value="F:transferase activity"/>
    <property type="evidence" value="ECO:0007669"/>
    <property type="project" value="UniProtKB-UniRule"/>
</dbReference>
<dbReference type="OrthoDB" id="9778595at2"/>
<keyword evidence="5 10" id="KW-0479">Metal-binding</keyword>
<feature type="binding site" evidence="11">
    <location>
        <position position="173"/>
    </location>
    <ligand>
        <name>Mg(2+)</name>
        <dbReference type="ChEBI" id="CHEBI:18420"/>
    </ligand>
</feature>
<evidence type="ECO:0000256" key="11">
    <source>
        <dbReference type="PIRSR" id="PIRSR006268-2"/>
    </source>
</evidence>
<comment type="catalytic activity">
    <reaction evidence="9 10">
        <text>L-threonyl-[protein] + FAD = FMN-L-threonyl-[protein] + AMP + H(+)</text>
        <dbReference type="Rhea" id="RHEA:36847"/>
        <dbReference type="Rhea" id="RHEA-COMP:11060"/>
        <dbReference type="Rhea" id="RHEA-COMP:11061"/>
        <dbReference type="ChEBI" id="CHEBI:15378"/>
        <dbReference type="ChEBI" id="CHEBI:30013"/>
        <dbReference type="ChEBI" id="CHEBI:57692"/>
        <dbReference type="ChEBI" id="CHEBI:74257"/>
        <dbReference type="ChEBI" id="CHEBI:456215"/>
        <dbReference type="EC" id="2.7.1.180"/>
    </reaction>
</comment>
<keyword evidence="7 10" id="KW-0460">Magnesium</keyword>
<feature type="binding site" evidence="11">
    <location>
        <position position="291"/>
    </location>
    <ligand>
        <name>Mg(2+)</name>
        <dbReference type="ChEBI" id="CHEBI:18420"/>
    </ligand>
</feature>
<evidence type="ECO:0000256" key="6">
    <source>
        <dbReference type="ARBA" id="ARBA00022827"/>
    </source>
</evidence>
<protein>
    <recommendedName>
        <fullName evidence="2 10">FAD:protein FMN transferase</fullName>
        <ecNumber evidence="1 10">2.7.1.180</ecNumber>
    </recommendedName>
    <alternativeName>
        <fullName evidence="8 10">Flavin transferase</fullName>
    </alternativeName>
</protein>